<keyword evidence="3" id="KW-1185">Reference proteome</keyword>
<sequence>MRLILVFIFFCALIVCITGQYSKRDYAKTQKGSKKYCKKNDIEVEVNKIISFNNPCAQYECLPDYTLRETQCQNVKPQNLKRFPECCADHDK</sequence>
<reference evidence="2" key="1">
    <citation type="submission" date="2022-01" db="EMBL/GenBank/DDBJ databases">
        <authorList>
            <person name="King R."/>
        </authorList>
    </citation>
    <scope>NUCLEOTIDE SEQUENCE</scope>
</reference>
<evidence type="ECO:0000313" key="3">
    <source>
        <dbReference type="Proteomes" id="UP001153620"/>
    </source>
</evidence>
<dbReference type="AlphaFoldDB" id="A0A9N9WUG6"/>
<protein>
    <recommendedName>
        <fullName evidence="4">Single domain-containing protein</fullName>
    </recommendedName>
</protein>
<evidence type="ECO:0008006" key="4">
    <source>
        <dbReference type="Google" id="ProtNLM"/>
    </source>
</evidence>
<feature type="signal peptide" evidence="1">
    <location>
        <begin position="1"/>
        <end position="19"/>
    </location>
</feature>
<gene>
    <name evidence="2" type="ORF">CHIRRI_LOCUS12491</name>
</gene>
<reference evidence="2" key="2">
    <citation type="submission" date="2022-10" db="EMBL/GenBank/DDBJ databases">
        <authorList>
            <consortium name="ENA_rothamsted_submissions"/>
            <consortium name="culmorum"/>
            <person name="King R."/>
        </authorList>
    </citation>
    <scope>NUCLEOTIDE SEQUENCE</scope>
</reference>
<evidence type="ECO:0000256" key="1">
    <source>
        <dbReference type="SAM" id="SignalP"/>
    </source>
</evidence>
<evidence type="ECO:0000313" key="2">
    <source>
        <dbReference type="EMBL" id="CAG9809671.1"/>
    </source>
</evidence>
<name>A0A9N9WUG6_9DIPT</name>
<organism evidence="2 3">
    <name type="scientific">Chironomus riparius</name>
    <dbReference type="NCBI Taxonomy" id="315576"/>
    <lineage>
        <taxon>Eukaryota</taxon>
        <taxon>Metazoa</taxon>
        <taxon>Ecdysozoa</taxon>
        <taxon>Arthropoda</taxon>
        <taxon>Hexapoda</taxon>
        <taxon>Insecta</taxon>
        <taxon>Pterygota</taxon>
        <taxon>Neoptera</taxon>
        <taxon>Endopterygota</taxon>
        <taxon>Diptera</taxon>
        <taxon>Nematocera</taxon>
        <taxon>Chironomoidea</taxon>
        <taxon>Chironomidae</taxon>
        <taxon>Chironominae</taxon>
        <taxon>Chironomus</taxon>
    </lineage>
</organism>
<dbReference type="Proteomes" id="UP001153620">
    <property type="component" value="Chromosome 3"/>
</dbReference>
<feature type="chain" id="PRO_5040268949" description="Single domain-containing protein" evidence="1">
    <location>
        <begin position="20"/>
        <end position="92"/>
    </location>
</feature>
<proteinExistence type="predicted"/>
<accession>A0A9N9WUG6</accession>
<dbReference type="EMBL" id="OU895879">
    <property type="protein sequence ID" value="CAG9809671.1"/>
    <property type="molecule type" value="Genomic_DNA"/>
</dbReference>
<keyword evidence="1" id="KW-0732">Signal</keyword>